<comment type="caution">
    <text evidence="2">The sequence shown here is derived from an EMBL/GenBank/DDBJ whole genome shotgun (WGS) entry which is preliminary data.</text>
</comment>
<organism evidence="2 3">
    <name type="scientific">Candidatus Glassbacteria bacterium RIFCSPLOWO2_12_FULL_58_11</name>
    <dbReference type="NCBI Taxonomy" id="1817867"/>
    <lineage>
        <taxon>Bacteria</taxon>
        <taxon>Candidatus Glassiibacteriota</taxon>
    </lineage>
</organism>
<name>A0A1F5YKF0_9BACT</name>
<dbReference type="STRING" id="1817867.A3F83_11255"/>
<evidence type="ECO:0000313" key="3">
    <source>
        <dbReference type="Proteomes" id="UP000179129"/>
    </source>
</evidence>
<dbReference type="SUPFAM" id="SSF56935">
    <property type="entry name" value="Porins"/>
    <property type="match status" value="1"/>
</dbReference>
<evidence type="ECO:0000256" key="1">
    <source>
        <dbReference type="SAM" id="SignalP"/>
    </source>
</evidence>
<dbReference type="EMBL" id="MFIX01000252">
    <property type="protein sequence ID" value="OGG00543.1"/>
    <property type="molecule type" value="Genomic_DNA"/>
</dbReference>
<dbReference type="Gene3D" id="2.40.160.60">
    <property type="entry name" value="Outer membrane protein transport protein (OMPP1/FadL/TodX)"/>
    <property type="match status" value="1"/>
</dbReference>
<feature type="chain" id="PRO_5009522514" description="PorV/PorQ family protein" evidence="1">
    <location>
        <begin position="26"/>
        <end position="403"/>
    </location>
</feature>
<evidence type="ECO:0008006" key="4">
    <source>
        <dbReference type="Google" id="ProtNLM"/>
    </source>
</evidence>
<dbReference type="NCBIfam" id="NF033709">
    <property type="entry name" value="PorV_fam"/>
    <property type="match status" value="1"/>
</dbReference>
<evidence type="ECO:0000313" key="2">
    <source>
        <dbReference type="EMBL" id="OGG00543.1"/>
    </source>
</evidence>
<feature type="signal peptide" evidence="1">
    <location>
        <begin position="1"/>
        <end position="25"/>
    </location>
</feature>
<accession>A0A1F5YKF0</accession>
<dbReference type="AlphaFoldDB" id="A0A1F5YKF0"/>
<sequence length="403" mass="44478">MSIRLAKRLCRACCGLLLATVLPLAAQGVARQEYSGLDKYLGQGRLSNSSFVGVRAAEFLTIPVGSRGIGMGNAYTAVVDDISAMWWNPAGLGFLQNKEVMLTIVDYTMDLTYSWAGAAVPLADGNVVLGGFFGYLDIPDMEITTVANPEGTGSMFRAYDFQMGGSVAYNFSDRFIAGLNVKYVHQDVMSNMGGSAFAIDAGAIYHTELNDREIKFAFAIQNLGSNITMSGPNLLRSVGAENRDNNLPTGLNDFSDDPYAMVERDSRYVMYRTHTYRLPTMVKMAVAYNLLSNEKVNWLASSEIMRPSYIPISYAAGTELNYSYDPFLSLAVRVGWMIQTDEYTKSTDEFGYEYYGDDPTFRGLSIGGGVQRTFGSRAIKFNYAYRNKGRLSADNFFTISFGF</sequence>
<keyword evidence="1" id="KW-0732">Signal</keyword>
<dbReference type="Proteomes" id="UP000179129">
    <property type="component" value="Unassembled WGS sequence"/>
</dbReference>
<reference evidence="2 3" key="1">
    <citation type="journal article" date="2016" name="Nat. Commun.">
        <title>Thousands of microbial genomes shed light on interconnected biogeochemical processes in an aquifer system.</title>
        <authorList>
            <person name="Anantharaman K."/>
            <person name="Brown C.T."/>
            <person name="Hug L.A."/>
            <person name="Sharon I."/>
            <person name="Castelle C.J."/>
            <person name="Probst A.J."/>
            <person name="Thomas B.C."/>
            <person name="Singh A."/>
            <person name="Wilkins M.J."/>
            <person name="Karaoz U."/>
            <person name="Brodie E.L."/>
            <person name="Williams K.H."/>
            <person name="Hubbard S.S."/>
            <person name="Banfield J.F."/>
        </authorList>
    </citation>
    <scope>NUCLEOTIDE SEQUENCE [LARGE SCALE GENOMIC DNA]</scope>
</reference>
<gene>
    <name evidence="2" type="ORF">A3F83_11255</name>
</gene>
<protein>
    <recommendedName>
        <fullName evidence="4">PorV/PorQ family protein</fullName>
    </recommendedName>
</protein>
<proteinExistence type="predicted"/>